<sequence>MRDDSMMEPPATSNDPKRNLIHESWLRKCSKHLRIWRSRWVSVWTGQENSVLCSPHAYNYADVSERFELAAIGKIWEAPDGMYGRPHCFVMEHLSPQGTRLVAMQAFDESSKQTWMRILASSTQVQAPLPIQRSAAAGEAPRAQHQDLAASSESRAQPGGKGTASSSSSGSGKGTGKGPPVPPSGKGASKGPGKGKGHVPPLPLGKGKGKAQPKAKASAKSLPFGKRLNMRDSGALPQTARGEQPSIFQGLFAKRAGQAQEDIDTLRSLFSETKASPGSGATSGTVSLAPSATPRKIFPDAVARNCQIVLRGLALRGPELVEAVKCLEPGPLDQDQLERLAQMMPEASLMSQLDREAKGPCPSPLRDVEQQMVPFSQLGRLQERLKALILAANLQPQELRLMAQMQAVREACTQMRESSSLKHVLATVLVMYNYVNYGQVERAEARAFDIANLLHLNEFRADHHSGPFPKFTALHYVAMRLLADESDESSGFHAKSIRTLQAELHRVSEAAGICLKYVSTSIEQLTEDIRKLREEQRANATVYGGTVDVEEPAPAPSPAPPPVPTPPVARRLTELSEVSECEEMTPRVDLIPQQTPRCGARAAAWLRQVVGQLGPAELSDLARGASQQCPSSTWLLMHDGINGTRSRKVFVTVSELGVLCYSESMANPETVRCLPLIGAEIGPTQSPNGFEITCLAKPGCTNKMSFRFQAPDLQASFLWQNALQAASMRAGAGWLEVCSAFTWKCRWVVILTIPSTTSRGASRMSDGSRCSASLRAGSRWLLWFRSPEEMLVGDICGSVELGSTEVFNRNPRAHSFRVGYIQHRSGGEALSNLSLRARDEAEMDRWVEFIRSPPSQPQPPQPAPVMDTGRCSQESISHRSSECSISSPGSGGSRVFVPRLNLGACGARLESARSSQSKDSRASLTTASTTHSSPSPQKDLRRAKKKDRDRDTLWTEIHRDIITPRPGLATAPRIVDRQTCDSSSEDSDSDSESTQTISEPEAAVPSPGLGPGHDISFRNKAEQSRELRGPELATRAGSSTGLLTARLRHLNADVSSVSTYARMTALADEAESTVERLTSSLNETLEEGKRLLLFLGQKPPQNSSEASQVELGVSVRSVFDTVNKFMHLLKGAVGDVERFQSRSSGRGSPAKSAPSSNYGFYRRRRSSASCARVISETDQCNQLARDCVLRAVCRACKVDVQVAAVTRVPKRGKAGQRLPAPPTEVVPVACAFDELD</sequence>
<evidence type="ECO:0000256" key="1">
    <source>
        <dbReference type="SAM" id="MobiDB-lite"/>
    </source>
</evidence>
<proteinExistence type="predicted"/>
<dbReference type="SMART" id="SM00233">
    <property type="entry name" value="PH"/>
    <property type="match status" value="3"/>
</dbReference>
<dbReference type="SUPFAM" id="SSF101447">
    <property type="entry name" value="Formin homology 2 domain (FH2 domain)"/>
    <property type="match status" value="1"/>
</dbReference>
<dbReference type="PANTHER" id="PTHR45725:SF1">
    <property type="entry name" value="DISHEVELLED ASSOCIATED ACTIVATOR OF MORPHOGENESIS, ISOFORM D"/>
    <property type="match status" value="1"/>
</dbReference>
<feature type="compositionally biased region" description="Low complexity" evidence="1">
    <location>
        <begin position="922"/>
        <end position="936"/>
    </location>
</feature>
<dbReference type="InterPro" id="IPR042201">
    <property type="entry name" value="FH2_Formin_sf"/>
</dbReference>
<dbReference type="InterPro" id="IPR011993">
    <property type="entry name" value="PH-like_dom_sf"/>
</dbReference>
<reference evidence="3 4" key="1">
    <citation type="submission" date="2016-02" db="EMBL/GenBank/DDBJ databases">
        <title>Genome analysis of coral dinoflagellate symbionts highlights evolutionary adaptations to a symbiotic lifestyle.</title>
        <authorList>
            <person name="Aranda M."/>
            <person name="Li Y."/>
            <person name="Liew Y.J."/>
            <person name="Baumgarten S."/>
            <person name="Simakov O."/>
            <person name="Wilson M."/>
            <person name="Piel J."/>
            <person name="Ashoor H."/>
            <person name="Bougouffa S."/>
            <person name="Bajic V.B."/>
            <person name="Ryu T."/>
            <person name="Ravasi T."/>
            <person name="Bayer T."/>
            <person name="Micklem G."/>
            <person name="Kim H."/>
            <person name="Bhak J."/>
            <person name="Lajeunesse T.C."/>
            <person name="Voolstra C.R."/>
        </authorList>
    </citation>
    <scope>NUCLEOTIDE SEQUENCE [LARGE SCALE GENOMIC DNA]</scope>
    <source>
        <strain evidence="3 4">CCMP2467</strain>
    </source>
</reference>
<comment type="caution">
    <text evidence="3">The sequence shown here is derived from an EMBL/GenBank/DDBJ whole genome shotgun (WGS) entry which is preliminary data.</text>
</comment>
<feature type="region of interest" description="Disordered" evidence="1">
    <location>
        <begin position="851"/>
        <end position="892"/>
    </location>
</feature>
<dbReference type="Gene3D" id="2.30.29.30">
    <property type="entry name" value="Pleckstrin-homology domain (PH domain)/Phosphotyrosine-binding domain (PTB)"/>
    <property type="match status" value="1"/>
</dbReference>
<dbReference type="SUPFAM" id="SSF50729">
    <property type="entry name" value="PH domain-like"/>
    <property type="match status" value="2"/>
</dbReference>
<name>A0A1Q9CNL8_SYMMI</name>
<keyword evidence="4" id="KW-1185">Reference proteome</keyword>
<dbReference type="SMART" id="SM00498">
    <property type="entry name" value="FH2"/>
    <property type="match status" value="1"/>
</dbReference>
<evidence type="ECO:0000259" key="2">
    <source>
        <dbReference type="PROSITE" id="PS51444"/>
    </source>
</evidence>
<dbReference type="InterPro" id="IPR051425">
    <property type="entry name" value="Formin_Homology"/>
</dbReference>
<dbReference type="InterPro" id="IPR001849">
    <property type="entry name" value="PH_domain"/>
</dbReference>
<evidence type="ECO:0000313" key="4">
    <source>
        <dbReference type="Proteomes" id="UP000186817"/>
    </source>
</evidence>
<dbReference type="AlphaFoldDB" id="A0A1Q9CNL8"/>
<protein>
    <submittedName>
        <fullName evidence="3">Formin-like protein 3</fullName>
    </submittedName>
</protein>
<dbReference type="OrthoDB" id="427644at2759"/>
<gene>
    <name evidence="3" type="primary">FH3</name>
    <name evidence="3" type="ORF">AK812_SmicGene34666</name>
</gene>
<dbReference type="Pfam" id="PF02181">
    <property type="entry name" value="FH2"/>
    <property type="match status" value="1"/>
</dbReference>
<feature type="region of interest" description="Disordered" evidence="1">
    <location>
        <begin position="964"/>
        <end position="1016"/>
    </location>
</feature>
<accession>A0A1Q9CNL8</accession>
<feature type="compositionally biased region" description="Low complexity" evidence="1">
    <location>
        <begin position="214"/>
        <end position="223"/>
    </location>
</feature>
<evidence type="ECO:0000313" key="3">
    <source>
        <dbReference type="EMBL" id="OLP84457.1"/>
    </source>
</evidence>
<feature type="domain" description="FH2" evidence="2">
    <location>
        <begin position="219"/>
        <end position="632"/>
    </location>
</feature>
<dbReference type="InterPro" id="IPR015425">
    <property type="entry name" value="FH2_Formin"/>
</dbReference>
<feature type="region of interest" description="Disordered" evidence="1">
    <location>
        <begin position="547"/>
        <end position="567"/>
    </location>
</feature>
<feature type="region of interest" description="Disordered" evidence="1">
    <location>
        <begin position="135"/>
        <end position="242"/>
    </location>
</feature>
<dbReference type="Gene3D" id="1.20.58.2220">
    <property type="entry name" value="Formin, FH2 domain"/>
    <property type="match status" value="1"/>
</dbReference>
<dbReference type="PROSITE" id="PS51444">
    <property type="entry name" value="FH2"/>
    <property type="match status" value="1"/>
</dbReference>
<dbReference type="PANTHER" id="PTHR45725">
    <property type="entry name" value="FORMIN HOMOLOGY 2 FAMILY MEMBER"/>
    <property type="match status" value="1"/>
</dbReference>
<dbReference type="OMA" id="SECEEMT"/>
<feature type="compositionally biased region" description="Pro residues" evidence="1">
    <location>
        <begin position="553"/>
        <end position="567"/>
    </location>
</feature>
<feature type="compositionally biased region" description="Pro residues" evidence="1">
    <location>
        <begin position="854"/>
        <end position="863"/>
    </location>
</feature>
<feature type="region of interest" description="Disordered" evidence="1">
    <location>
        <begin position="909"/>
        <end position="951"/>
    </location>
</feature>
<feature type="region of interest" description="Disordered" evidence="1">
    <location>
        <begin position="1139"/>
        <end position="1158"/>
    </location>
</feature>
<organism evidence="3 4">
    <name type="scientific">Symbiodinium microadriaticum</name>
    <name type="common">Dinoflagellate</name>
    <name type="synonym">Zooxanthella microadriatica</name>
    <dbReference type="NCBI Taxonomy" id="2951"/>
    <lineage>
        <taxon>Eukaryota</taxon>
        <taxon>Sar</taxon>
        <taxon>Alveolata</taxon>
        <taxon>Dinophyceae</taxon>
        <taxon>Suessiales</taxon>
        <taxon>Symbiodiniaceae</taxon>
        <taxon>Symbiodinium</taxon>
    </lineage>
</organism>
<dbReference type="Proteomes" id="UP000186817">
    <property type="component" value="Unassembled WGS sequence"/>
</dbReference>
<dbReference type="EMBL" id="LSRX01001041">
    <property type="protein sequence ID" value="OLP84457.1"/>
    <property type="molecule type" value="Genomic_DNA"/>
</dbReference>